<dbReference type="Proteomes" id="UP001362999">
    <property type="component" value="Unassembled WGS sequence"/>
</dbReference>
<dbReference type="AlphaFoldDB" id="A0AAW0CYI3"/>
<accession>A0AAW0CYI3</accession>
<sequence length="405" mass="46402">MSLETLPPELLMHLPEHLHSLEDLYSPVLYLPAHYTTHAETLPPKLSLVLLQTLESSSDPHPHLLIAFHSPPARRLGSYLRRPSVSARARHPRRRRKTSGTRPRGRRAVHGRHPQDSPLQERRNKPINRRLDLAAGPASQSNDFLTVCNDPETALLSWVIYGELFHHSHELTYLPFPHHKPLSSIIRYKWFVYCMPDVNSFHYQRFPKGEIPRFFHDMPNEEDRFQHGAVGWKPPPLYEAILAEDRKLFVSAAKHMGLKSLELVIDGGVERLAADLEQVSKGIRQRRLENEAHKSTGKVSLGKHLGQAIGDPWLLSPFIMLSSDLKFTLWHNLPTDDESDDDELDLPEDFNQTRAITTHPKSAAEGQFRLRIGYIFNRVVAHHRSAALESLQSLHNFSFNIFSDL</sequence>
<feature type="region of interest" description="Disordered" evidence="1">
    <location>
        <begin position="79"/>
        <end position="127"/>
    </location>
</feature>
<organism evidence="2 3">
    <name type="scientific">Favolaschia claudopus</name>
    <dbReference type="NCBI Taxonomy" id="2862362"/>
    <lineage>
        <taxon>Eukaryota</taxon>
        <taxon>Fungi</taxon>
        <taxon>Dikarya</taxon>
        <taxon>Basidiomycota</taxon>
        <taxon>Agaricomycotina</taxon>
        <taxon>Agaricomycetes</taxon>
        <taxon>Agaricomycetidae</taxon>
        <taxon>Agaricales</taxon>
        <taxon>Marasmiineae</taxon>
        <taxon>Mycenaceae</taxon>
        <taxon>Favolaschia</taxon>
    </lineage>
</organism>
<keyword evidence="3" id="KW-1185">Reference proteome</keyword>
<proteinExistence type="predicted"/>
<evidence type="ECO:0000313" key="2">
    <source>
        <dbReference type="EMBL" id="KAK7044976.1"/>
    </source>
</evidence>
<protein>
    <submittedName>
        <fullName evidence="2">Uncharacterized protein</fullName>
    </submittedName>
</protein>
<comment type="caution">
    <text evidence="2">The sequence shown here is derived from an EMBL/GenBank/DDBJ whole genome shotgun (WGS) entry which is preliminary data.</text>
</comment>
<reference evidence="2 3" key="1">
    <citation type="journal article" date="2024" name="J Genomics">
        <title>Draft genome sequencing and assembly of Favolaschia claudopus CIRM-BRFM 2984 isolated from oak limbs.</title>
        <authorList>
            <person name="Navarro D."/>
            <person name="Drula E."/>
            <person name="Chaduli D."/>
            <person name="Cazenave R."/>
            <person name="Ahrendt S."/>
            <person name="Wang J."/>
            <person name="Lipzen A."/>
            <person name="Daum C."/>
            <person name="Barry K."/>
            <person name="Grigoriev I.V."/>
            <person name="Favel A."/>
            <person name="Rosso M.N."/>
            <person name="Martin F."/>
        </authorList>
    </citation>
    <scope>NUCLEOTIDE SEQUENCE [LARGE SCALE GENOMIC DNA]</scope>
    <source>
        <strain evidence="2 3">CIRM-BRFM 2984</strain>
    </source>
</reference>
<gene>
    <name evidence="2" type="ORF">R3P38DRAFT_184756</name>
</gene>
<evidence type="ECO:0000256" key="1">
    <source>
        <dbReference type="SAM" id="MobiDB-lite"/>
    </source>
</evidence>
<dbReference type="EMBL" id="JAWWNJ010000011">
    <property type="protein sequence ID" value="KAK7044976.1"/>
    <property type="molecule type" value="Genomic_DNA"/>
</dbReference>
<evidence type="ECO:0000313" key="3">
    <source>
        <dbReference type="Proteomes" id="UP001362999"/>
    </source>
</evidence>
<name>A0AAW0CYI3_9AGAR</name>
<feature type="compositionally biased region" description="Basic residues" evidence="1">
    <location>
        <begin position="88"/>
        <end position="112"/>
    </location>
</feature>
<feature type="compositionally biased region" description="Basic and acidic residues" evidence="1">
    <location>
        <begin position="113"/>
        <end position="127"/>
    </location>
</feature>